<reference evidence="1" key="1">
    <citation type="submission" date="2023-06" db="EMBL/GenBank/DDBJ databases">
        <title>Genome-scale phylogeny and comparative genomics of the fungal order Sordariales.</title>
        <authorList>
            <consortium name="Lawrence Berkeley National Laboratory"/>
            <person name="Hensen N."/>
            <person name="Bonometti L."/>
            <person name="Westerberg I."/>
            <person name="Brannstrom I.O."/>
            <person name="Guillou S."/>
            <person name="Cros-Aarteil S."/>
            <person name="Calhoun S."/>
            <person name="Haridas S."/>
            <person name="Kuo A."/>
            <person name="Mondo S."/>
            <person name="Pangilinan J."/>
            <person name="Riley R."/>
            <person name="LaButti K."/>
            <person name="Andreopoulos B."/>
            <person name="Lipzen A."/>
            <person name="Chen C."/>
            <person name="Yanf M."/>
            <person name="Daum C."/>
            <person name="Ng V."/>
            <person name="Clum A."/>
            <person name="Steindorff A."/>
            <person name="Ohm R."/>
            <person name="Martin F."/>
            <person name="Silar P."/>
            <person name="Natvig D."/>
            <person name="Lalanne C."/>
            <person name="Gautier V."/>
            <person name="Ament-velasquez S.L."/>
            <person name="Kruys A."/>
            <person name="Hutchinson M.I."/>
            <person name="Powell A.J."/>
            <person name="Barry K."/>
            <person name="Miller A.N."/>
            <person name="Grigoriev I.V."/>
            <person name="Debuchy R."/>
            <person name="Gladieux P."/>
            <person name="Thoren M.H."/>
            <person name="Johannesson H."/>
        </authorList>
    </citation>
    <scope>NUCLEOTIDE SEQUENCE</scope>
    <source>
        <strain evidence="1">SMH3391-2</strain>
    </source>
</reference>
<accession>A0AA40CFS7</accession>
<evidence type="ECO:0000313" key="2">
    <source>
        <dbReference type="Proteomes" id="UP001174934"/>
    </source>
</evidence>
<comment type="caution">
    <text evidence="1">The sequence shown here is derived from an EMBL/GenBank/DDBJ whole genome shotgun (WGS) entry which is preliminary data.</text>
</comment>
<name>A0AA40CFS7_9PEZI</name>
<proteinExistence type="predicted"/>
<organism evidence="1 2">
    <name type="scientific">Bombardia bombarda</name>
    <dbReference type="NCBI Taxonomy" id="252184"/>
    <lineage>
        <taxon>Eukaryota</taxon>
        <taxon>Fungi</taxon>
        <taxon>Dikarya</taxon>
        <taxon>Ascomycota</taxon>
        <taxon>Pezizomycotina</taxon>
        <taxon>Sordariomycetes</taxon>
        <taxon>Sordariomycetidae</taxon>
        <taxon>Sordariales</taxon>
        <taxon>Lasiosphaeriaceae</taxon>
        <taxon>Bombardia</taxon>
    </lineage>
</organism>
<sequence length="187" mass="20557">MAEKLTSAKAGESFALESFPTLKPAFRLITHFNERIQCGDIAAGETLVAVPLKSGGTVVSVGDYEPKVKFTIHSSTDFFTVDNDKQTGRIDAQAILLDEEGRAVHFINKGQTELNEETIPHLLGTPGAESSKWGNAIEYIRFRSGHPEYKMLERRLFVGSQRFIYLDGVHTGIELRMAEVIAGTGAD</sequence>
<keyword evidence="2" id="KW-1185">Reference proteome</keyword>
<dbReference type="EMBL" id="JAULSR010000001">
    <property type="protein sequence ID" value="KAK0635858.1"/>
    <property type="molecule type" value="Genomic_DNA"/>
</dbReference>
<dbReference type="Pfam" id="PF11578">
    <property type="entry name" value="DUF3237"/>
    <property type="match status" value="1"/>
</dbReference>
<evidence type="ECO:0000313" key="1">
    <source>
        <dbReference type="EMBL" id="KAK0635858.1"/>
    </source>
</evidence>
<dbReference type="Gene3D" id="2.40.160.20">
    <property type="match status" value="1"/>
</dbReference>
<gene>
    <name evidence="1" type="ORF">B0T17DRAFT_517500</name>
</gene>
<dbReference type="Proteomes" id="UP001174934">
    <property type="component" value="Unassembled WGS sequence"/>
</dbReference>
<dbReference type="AlphaFoldDB" id="A0AA40CFS7"/>
<protein>
    <submittedName>
        <fullName evidence="1">Uncharacterized protein</fullName>
    </submittedName>
</protein>